<dbReference type="RefSeq" id="WP_198746431.1">
    <property type="nucleotide sequence ID" value="NZ_JAEHTE010000002.1"/>
</dbReference>
<dbReference type="InterPro" id="IPR053841">
    <property type="entry name" value="MksE"/>
</dbReference>
<protein>
    <submittedName>
        <fullName evidence="1">Uncharacterized protein</fullName>
    </submittedName>
</protein>
<sequence>MDIHDEQEEQSLGERIAGAKLFASRLQELLPQFQAILGLLESGVFISSSANVKEFKELSRFKDAYTSLLSMMGHELIAHPAGFFYLRPMEMDVLSKRERQAAASIFCLIESLCDRGMSIESVITSEEPITQEDLQIMVDQHRERLSSVDLHTLESFTNLGLRKLIETGVMTEIKRQQDRVEYCLALPAFFYLDICRKMSKDYEEKVAADPSLASDEDGRSIDDLAQSFLSTEHD</sequence>
<dbReference type="EMBL" id="JAEHTE010000002">
    <property type="protein sequence ID" value="MBI6882806.1"/>
    <property type="molecule type" value="Genomic_DNA"/>
</dbReference>
<dbReference type="Gene3D" id="1.10.10.2250">
    <property type="match status" value="1"/>
</dbReference>
<gene>
    <name evidence="1" type="ORF">JEU22_02680</name>
</gene>
<dbReference type="Pfam" id="PF21980">
    <property type="entry name" value="MksE"/>
    <property type="match status" value="1"/>
</dbReference>
<dbReference type="InterPro" id="IPR042038">
    <property type="entry name" value="MukE_N"/>
</dbReference>
<evidence type="ECO:0000313" key="2">
    <source>
        <dbReference type="Proteomes" id="UP000637061"/>
    </source>
</evidence>
<dbReference type="Proteomes" id="UP000637061">
    <property type="component" value="Unassembled WGS sequence"/>
</dbReference>
<dbReference type="AlphaFoldDB" id="A0A8I1EC52"/>
<organism evidence="1 2">
    <name type="scientific">Pseudomonas putida</name>
    <name type="common">Arthrobacter siderocapsulatus</name>
    <dbReference type="NCBI Taxonomy" id="303"/>
    <lineage>
        <taxon>Bacteria</taxon>
        <taxon>Pseudomonadati</taxon>
        <taxon>Pseudomonadota</taxon>
        <taxon>Gammaproteobacteria</taxon>
        <taxon>Pseudomonadales</taxon>
        <taxon>Pseudomonadaceae</taxon>
        <taxon>Pseudomonas</taxon>
    </lineage>
</organism>
<comment type="caution">
    <text evidence="1">The sequence shown here is derived from an EMBL/GenBank/DDBJ whole genome shotgun (WGS) entry which is preliminary data.</text>
</comment>
<accession>A0A8I1EC52</accession>
<reference evidence="1" key="1">
    <citation type="submission" date="2020-12" db="EMBL/GenBank/DDBJ databases">
        <title>Enhanced detection system for hospital associated transmission using whole genome sequencing surveillance.</title>
        <authorList>
            <person name="Harrison L.H."/>
            <person name="Van Tyne D."/>
            <person name="Marsh J.W."/>
            <person name="Griffith M.P."/>
            <person name="Snyder D.J."/>
            <person name="Cooper V.S."/>
            <person name="Mustapha M."/>
        </authorList>
    </citation>
    <scope>NUCLEOTIDE SEQUENCE</scope>
    <source>
        <strain evidence="1">PSB00042</strain>
    </source>
</reference>
<evidence type="ECO:0000313" key="1">
    <source>
        <dbReference type="EMBL" id="MBI6882806.1"/>
    </source>
</evidence>
<proteinExistence type="predicted"/>
<name>A0A8I1EC52_PSEPU</name>